<name>A0A6G0WIS0_9STRA</name>
<feature type="compositionally biased region" description="Basic and acidic residues" evidence="2">
    <location>
        <begin position="432"/>
        <end position="449"/>
    </location>
</feature>
<evidence type="ECO:0000313" key="5">
    <source>
        <dbReference type="EMBL" id="KAF0727102.1"/>
    </source>
</evidence>
<dbReference type="SUPFAM" id="SSF51045">
    <property type="entry name" value="WW domain"/>
    <property type="match status" value="2"/>
</dbReference>
<dbReference type="EMBL" id="VJMJ01000202">
    <property type="protein sequence ID" value="KAF0727102.1"/>
    <property type="molecule type" value="Genomic_DNA"/>
</dbReference>
<dbReference type="CDD" id="cd19757">
    <property type="entry name" value="Bbox1"/>
    <property type="match status" value="2"/>
</dbReference>
<dbReference type="PROSITE" id="PS50020">
    <property type="entry name" value="WW_DOMAIN_2"/>
    <property type="match status" value="2"/>
</dbReference>
<keyword evidence="1" id="KW-0862">Zinc</keyword>
<proteinExistence type="predicted"/>
<dbReference type="SMART" id="SM00456">
    <property type="entry name" value="WW"/>
    <property type="match status" value="2"/>
</dbReference>
<keyword evidence="1" id="KW-0479">Metal-binding</keyword>
<feature type="region of interest" description="Disordered" evidence="2">
    <location>
        <begin position="151"/>
        <end position="176"/>
    </location>
</feature>
<feature type="region of interest" description="Disordered" evidence="2">
    <location>
        <begin position="640"/>
        <end position="659"/>
    </location>
</feature>
<feature type="region of interest" description="Disordered" evidence="2">
    <location>
        <begin position="209"/>
        <end position="403"/>
    </location>
</feature>
<evidence type="ECO:0000313" key="6">
    <source>
        <dbReference type="Proteomes" id="UP000481153"/>
    </source>
</evidence>
<comment type="caution">
    <text evidence="5">The sequence shown here is derived from an EMBL/GenBank/DDBJ whole genome shotgun (WGS) entry which is preliminary data.</text>
</comment>
<evidence type="ECO:0000259" key="3">
    <source>
        <dbReference type="PROSITE" id="PS50020"/>
    </source>
</evidence>
<dbReference type="Gene3D" id="2.20.70.10">
    <property type="match status" value="2"/>
</dbReference>
<dbReference type="InterPro" id="IPR036020">
    <property type="entry name" value="WW_dom_sf"/>
</dbReference>
<reference evidence="5 6" key="1">
    <citation type="submission" date="2019-07" db="EMBL/GenBank/DDBJ databases">
        <title>Genomics analysis of Aphanomyces spp. identifies a new class of oomycete effector associated with host adaptation.</title>
        <authorList>
            <person name="Gaulin E."/>
        </authorList>
    </citation>
    <scope>NUCLEOTIDE SEQUENCE [LARGE SCALE GENOMIC DNA]</scope>
    <source>
        <strain evidence="5 6">ATCC 201684</strain>
    </source>
</reference>
<protein>
    <recommendedName>
        <fullName evidence="7">WW domain-containing protein</fullName>
    </recommendedName>
</protein>
<dbReference type="InterPro" id="IPR001202">
    <property type="entry name" value="WW_dom"/>
</dbReference>
<feature type="compositionally biased region" description="Pro residues" evidence="2">
    <location>
        <begin position="508"/>
        <end position="517"/>
    </location>
</feature>
<sequence length="974" mass="109746">MSESNDDGDADLVVDVLHEGFVKRKSGGGRSLKQCHLRVYADGVVVDLDNEREYELLEVSDWQIDRKNIRQADLSDVGLRVECRGDEDKVVTLWLVLPNEQERGRWRVFLLAALYPQSREGIQVRQLVAQQMQLEKIRQAEQERTRQVISEAKKAKKKKKAEPKIDPNNPWRQYQSDDGQTYYYNMITQESRWTLDDVDIPLRRAYSREVKHDSSLKRQGSRVKPHESEGPVRNEVQEMSRDSEPEIIKEVVDPTLEVFEKSRRMAEGSSAPVADNADPVAETPTEPKRKKKVKSDEKTRQVAEESNVVEEATQKEDVRVQSKEKKQVTFKEDAEEEPPKAKKKAQVANALEMMLGRGPPPAKLSKMESMQAGEDDAPPKHEVHDEEDDLPEHANLTTAERLRLKRQQRQNKMFTAVEEDETDVFLRELAAKKKANESEKVEEKPKDDPFQFPMDEWLDVEQEILFQPSSSEKPLESKDKDDEPAETIKDPPAKPLKKKKSKKVVEQPSPPPHPPAKPAETEEVPPEPAKKPPKKKMIEKKVKKSSKPKPPPPVDILESSESEEAPQVARKIEKKSKDAKPRRMTRSQRKVNILDDSDESPPPAKSKTQAVDFAQPKIAQPEPSQPAAANLQARVDELLQESQSDHSFEKPAPTGPVWSEHVAPDGRVYYYDSTSQKSVWEKPPELIKPEPVAAVKPIFKQTIETEVVAYNPAAHSLLIPPQVKQDLSTCPHCHSVPPTQRCVECESVFCDACCANHHLRYGSMFNHTMALLSVPFCHSCEASSASQTCVECQINLCDACASFLHRKPPKHLHRRVPVQTSTPMISQPVVVKQSVQPVIVQSVQYQAASPIVYQSPMPQSQHQPEFNQPVVMGPQIIHPANTLGNIVTVSQPEAPVTALVLHANQEPRAPVTMPRCVTCRGWGVGLIESNKKQCAHCERMAQFKPTRDLGAIDWDDDSDNKEDAGGSSDSSGWE</sequence>
<feature type="domain" description="WW" evidence="3">
    <location>
        <begin position="169"/>
        <end position="198"/>
    </location>
</feature>
<evidence type="ECO:0008006" key="7">
    <source>
        <dbReference type="Google" id="ProtNLM"/>
    </source>
</evidence>
<keyword evidence="1" id="KW-0863">Zinc-finger</keyword>
<dbReference type="VEuPathDB" id="FungiDB:AeMF1_004252"/>
<dbReference type="Pfam" id="PF00397">
    <property type="entry name" value="WW"/>
    <property type="match status" value="2"/>
</dbReference>
<dbReference type="AlphaFoldDB" id="A0A6G0WIS0"/>
<evidence type="ECO:0000256" key="1">
    <source>
        <dbReference type="PROSITE-ProRule" id="PRU00024"/>
    </source>
</evidence>
<dbReference type="CDD" id="cd00201">
    <property type="entry name" value="WW"/>
    <property type="match status" value="2"/>
</dbReference>
<dbReference type="InterPro" id="IPR000315">
    <property type="entry name" value="Znf_B-box"/>
</dbReference>
<organism evidence="5 6">
    <name type="scientific">Aphanomyces euteiches</name>
    <dbReference type="NCBI Taxonomy" id="100861"/>
    <lineage>
        <taxon>Eukaryota</taxon>
        <taxon>Sar</taxon>
        <taxon>Stramenopiles</taxon>
        <taxon>Oomycota</taxon>
        <taxon>Saprolegniomycetes</taxon>
        <taxon>Saprolegniales</taxon>
        <taxon>Verrucalvaceae</taxon>
        <taxon>Aphanomyces</taxon>
    </lineage>
</organism>
<feature type="region of interest" description="Disordered" evidence="2">
    <location>
        <begin position="948"/>
        <end position="974"/>
    </location>
</feature>
<feature type="domain" description="WW" evidence="3">
    <location>
        <begin position="652"/>
        <end position="685"/>
    </location>
</feature>
<keyword evidence="6" id="KW-1185">Reference proteome</keyword>
<feature type="compositionally biased region" description="Basic residues" evidence="2">
    <location>
        <begin position="531"/>
        <end position="547"/>
    </location>
</feature>
<gene>
    <name evidence="5" type="ORF">Ae201684_014839</name>
</gene>
<dbReference type="GO" id="GO:0008270">
    <property type="term" value="F:zinc ion binding"/>
    <property type="evidence" value="ECO:0007669"/>
    <property type="project" value="UniProtKB-KW"/>
</dbReference>
<feature type="compositionally biased region" description="Basic and acidic residues" evidence="2">
    <location>
        <begin position="312"/>
        <end position="340"/>
    </location>
</feature>
<dbReference type="Proteomes" id="UP000481153">
    <property type="component" value="Unassembled WGS sequence"/>
</dbReference>
<feature type="compositionally biased region" description="Basic and acidic residues" evidence="2">
    <location>
        <begin position="294"/>
        <end position="303"/>
    </location>
</feature>
<accession>A0A6G0WIS0</accession>
<feature type="region of interest" description="Disordered" evidence="2">
    <location>
        <begin position="432"/>
        <end position="628"/>
    </location>
</feature>
<evidence type="ECO:0000256" key="2">
    <source>
        <dbReference type="SAM" id="MobiDB-lite"/>
    </source>
</evidence>
<evidence type="ECO:0000259" key="4">
    <source>
        <dbReference type="PROSITE" id="PS50119"/>
    </source>
</evidence>
<feature type="compositionally biased region" description="Basic and acidic residues" evidence="2">
    <location>
        <begin position="473"/>
        <end position="492"/>
    </location>
</feature>
<feature type="domain" description="B box-type" evidence="4">
    <location>
        <begin position="772"/>
        <end position="818"/>
    </location>
</feature>
<feature type="compositionally biased region" description="Basic and acidic residues" evidence="2">
    <location>
        <begin position="224"/>
        <end position="266"/>
    </location>
</feature>
<dbReference type="PROSITE" id="PS50119">
    <property type="entry name" value="ZF_BBOX"/>
    <property type="match status" value="1"/>
</dbReference>